<organism evidence="3 4">
    <name type="scientific">Tuber borchii</name>
    <name type="common">White truffle</name>
    <dbReference type="NCBI Taxonomy" id="42251"/>
    <lineage>
        <taxon>Eukaryota</taxon>
        <taxon>Fungi</taxon>
        <taxon>Dikarya</taxon>
        <taxon>Ascomycota</taxon>
        <taxon>Pezizomycotina</taxon>
        <taxon>Pezizomycetes</taxon>
        <taxon>Pezizales</taxon>
        <taxon>Tuberaceae</taxon>
        <taxon>Tuber</taxon>
    </lineage>
</organism>
<keyword evidence="2" id="KW-0812">Transmembrane</keyword>
<sequence>MPSCSAPRATKTQRRRRRLPRRYSPSPLTSSATSSSSTSTAASSLKSLKSFFSNSSSGSNSSQRKHLLNKISSPFELAAGNIRKGRGRGRAMGGGMGIGIVGVGVGVGGGFLGRHKKPSTLDFRCIGEELVRVSTIRLNMFAQFGYFEDAPKIPWEFPQINDWDSNWFAHIC</sequence>
<reference evidence="3 4" key="1">
    <citation type="submission" date="2017-04" db="EMBL/GenBank/DDBJ databases">
        <title>Draft genome sequence of Tuber borchii Vittad., a whitish edible truffle.</title>
        <authorList>
            <consortium name="DOE Joint Genome Institute"/>
            <person name="Murat C."/>
            <person name="Kuo A."/>
            <person name="Barry K.W."/>
            <person name="Clum A."/>
            <person name="Dockter R.B."/>
            <person name="Fauchery L."/>
            <person name="Iotti M."/>
            <person name="Kohler A."/>
            <person name="Labutti K."/>
            <person name="Lindquist E.A."/>
            <person name="Lipzen A."/>
            <person name="Ohm R.A."/>
            <person name="Wang M."/>
            <person name="Grigoriev I.V."/>
            <person name="Zambonelli A."/>
            <person name="Martin F.M."/>
        </authorList>
    </citation>
    <scope>NUCLEOTIDE SEQUENCE [LARGE SCALE GENOMIC DNA]</scope>
    <source>
        <strain evidence="3 4">Tbo3840</strain>
    </source>
</reference>
<feature type="compositionally biased region" description="Basic residues" evidence="1">
    <location>
        <begin position="11"/>
        <end position="21"/>
    </location>
</feature>
<feature type="transmembrane region" description="Helical" evidence="2">
    <location>
        <begin position="91"/>
        <end position="112"/>
    </location>
</feature>
<dbReference type="AlphaFoldDB" id="A0A2T6ZJ27"/>
<proteinExistence type="predicted"/>
<protein>
    <submittedName>
        <fullName evidence="3">Uncharacterized protein</fullName>
    </submittedName>
</protein>
<comment type="caution">
    <text evidence="3">The sequence shown here is derived from an EMBL/GenBank/DDBJ whole genome shotgun (WGS) entry which is preliminary data.</text>
</comment>
<name>A0A2T6ZJ27_TUBBO</name>
<accession>A0A2T6ZJ27</accession>
<dbReference type="OrthoDB" id="5335010at2759"/>
<keyword evidence="4" id="KW-1185">Reference proteome</keyword>
<keyword evidence="2" id="KW-1133">Transmembrane helix</keyword>
<evidence type="ECO:0000313" key="3">
    <source>
        <dbReference type="EMBL" id="PUU75491.1"/>
    </source>
</evidence>
<dbReference type="EMBL" id="NESQ01000229">
    <property type="protein sequence ID" value="PUU75491.1"/>
    <property type="molecule type" value="Genomic_DNA"/>
</dbReference>
<evidence type="ECO:0000256" key="2">
    <source>
        <dbReference type="SAM" id="Phobius"/>
    </source>
</evidence>
<evidence type="ECO:0000313" key="4">
    <source>
        <dbReference type="Proteomes" id="UP000244722"/>
    </source>
</evidence>
<dbReference type="Proteomes" id="UP000244722">
    <property type="component" value="Unassembled WGS sequence"/>
</dbReference>
<evidence type="ECO:0000256" key="1">
    <source>
        <dbReference type="SAM" id="MobiDB-lite"/>
    </source>
</evidence>
<feature type="region of interest" description="Disordered" evidence="1">
    <location>
        <begin position="1"/>
        <end position="39"/>
    </location>
</feature>
<feature type="compositionally biased region" description="Low complexity" evidence="1">
    <location>
        <begin position="22"/>
        <end position="39"/>
    </location>
</feature>
<gene>
    <name evidence="3" type="ORF">B9Z19DRAFT_1090317</name>
</gene>
<keyword evidence="2" id="KW-0472">Membrane</keyword>